<evidence type="ECO:0000313" key="4">
    <source>
        <dbReference type="EMBL" id="QNB46868.1"/>
    </source>
</evidence>
<keyword evidence="3" id="KW-1133">Transmembrane helix</keyword>
<evidence type="ECO:0000313" key="5">
    <source>
        <dbReference type="Proteomes" id="UP000515847"/>
    </source>
</evidence>
<dbReference type="RefSeq" id="WP_034420313.1">
    <property type="nucleotide sequence ID" value="NZ_CP045798.1"/>
</dbReference>
<dbReference type="InterPro" id="IPR002882">
    <property type="entry name" value="CofD"/>
</dbReference>
<comment type="function">
    <text evidence="2">Required for morphogenesis under gluconeogenic growth conditions.</text>
</comment>
<protein>
    <recommendedName>
        <fullName evidence="2">Putative gluconeogenesis factor</fullName>
    </recommendedName>
</protein>
<comment type="subcellular location">
    <subcellularLocation>
        <location evidence="2">Cytoplasm</location>
    </subcellularLocation>
</comment>
<keyword evidence="3" id="KW-0472">Membrane</keyword>
<sequence length="448" mass="49347">MSFFKWLYPGLGIKRWLALAILGILLISAGMAVVFQGEVLGYVENNLRNITSELFGYSGSGVSGIVLVIMGIFGIVYSFREIVKSFVRVAFPDYLHSQVKNAYQRQYLRRGPRVVVIGGGTGLSVLLRGLKQYTSNITAIVSVTDDGGSSGKLRGQFGILPPGDLRNCLVALADTELAMEKLFNYRFTQGEELAGHSLGNLLITAMADLSGNFETAIKEMSKVLAIRGRVVPSTLADIVLVAELQDGSMVRGESAIARVNKPIKRVFTIPDTYEPNPEAIEAILEADAVILGPGSLYTSIIPNLLVPGLVEAIQQSQALKIYACNVMTQPGETRDYTASDHLKAIYRHSAPGLVDYIIVNNERIPEYFSEKYAQEGAKGVEVDMHKLNKLNVKIIATPLIQESNYIRHNSEKLARVILKLILEERGPRYAPSLIDQYLLAERLKKETR</sequence>
<dbReference type="CDD" id="cd07187">
    <property type="entry name" value="YvcK_like"/>
    <property type="match status" value="1"/>
</dbReference>
<comment type="similarity">
    <text evidence="2">Belongs to the gluconeogenesis factor family.</text>
</comment>
<dbReference type="AlphaFoldDB" id="A0A7G6E464"/>
<dbReference type="Proteomes" id="UP000515847">
    <property type="component" value="Chromosome"/>
</dbReference>
<accession>A0A7G6E464</accession>
<dbReference type="SUPFAM" id="SSF142338">
    <property type="entry name" value="CofD-like"/>
    <property type="match status" value="1"/>
</dbReference>
<dbReference type="OrthoDB" id="9783842at2"/>
<organism evidence="4 5">
    <name type="scientific">Thermanaerosceptrum fracticalcis</name>
    <dbReference type="NCBI Taxonomy" id="1712410"/>
    <lineage>
        <taxon>Bacteria</taxon>
        <taxon>Bacillati</taxon>
        <taxon>Bacillota</taxon>
        <taxon>Clostridia</taxon>
        <taxon>Eubacteriales</taxon>
        <taxon>Peptococcaceae</taxon>
        <taxon>Thermanaerosceptrum</taxon>
    </lineage>
</organism>
<dbReference type="EMBL" id="CP045798">
    <property type="protein sequence ID" value="QNB46868.1"/>
    <property type="molecule type" value="Genomic_DNA"/>
</dbReference>
<keyword evidence="3" id="KW-0812">Transmembrane</keyword>
<dbReference type="NCBIfam" id="TIGR01826">
    <property type="entry name" value="CofD_related"/>
    <property type="match status" value="1"/>
</dbReference>
<keyword evidence="1 2" id="KW-0963">Cytoplasm</keyword>
<dbReference type="GO" id="GO:0043743">
    <property type="term" value="F:LPPG:FO 2-phospho-L-lactate transferase activity"/>
    <property type="evidence" value="ECO:0007669"/>
    <property type="project" value="InterPro"/>
</dbReference>
<dbReference type="GO" id="GO:0005737">
    <property type="term" value="C:cytoplasm"/>
    <property type="evidence" value="ECO:0007669"/>
    <property type="project" value="UniProtKB-SubCell"/>
</dbReference>
<name>A0A7G6E464_THEFR</name>
<evidence type="ECO:0000256" key="3">
    <source>
        <dbReference type="SAM" id="Phobius"/>
    </source>
</evidence>
<dbReference type="HAMAP" id="MF_00973">
    <property type="entry name" value="Gluconeogen_factor"/>
    <property type="match status" value="1"/>
</dbReference>
<reference evidence="4 5" key="1">
    <citation type="journal article" date="2019" name="Front. Microbiol.">
        <title>Thermoanaerosceptrum fracticalcis gen. nov. sp. nov., a Novel Fumarate-Fermenting Microorganism From a Deep Fractured Carbonate Aquifer of the US Great Basin.</title>
        <authorList>
            <person name="Hamilton-Brehm S.D."/>
            <person name="Stewart L.E."/>
            <person name="Zavarin M."/>
            <person name="Caldwell M."/>
            <person name="Lawson P.A."/>
            <person name="Onstott T.C."/>
            <person name="Grzymski J."/>
            <person name="Neveux I."/>
            <person name="Lollar B.S."/>
            <person name="Russell C.E."/>
            <person name="Moser D.P."/>
        </authorList>
    </citation>
    <scope>NUCLEOTIDE SEQUENCE [LARGE SCALE GENOMIC DNA]</scope>
    <source>
        <strain evidence="4 5">DRI-13</strain>
    </source>
</reference>
<dbReference type="GO" id="GO:0008360">
    <property type="term" value="P:regulation of cell shape"/>
    <property type="evidence" value="ECO:0007669"/>
    <property type="project" value="UniProtKB-UniRule"/>
</dbReference>
<dbReference type="PANTHER" id="PTHR30135">
    <property type="entry name" value="UNCHARACTERIZED PROTEIN YVCK-RELATED"/>
    <property type="match status" value="1"/>
</dbReference>
<keyword evidence="5" id="KW-1185">Reference proteome</keyword>
<gene>
    <name evidence="4" type="primary">yvcK</name>
    <name evidence="4" type="ORF">BR63_11445</name>
</gene>
<dbReference type="KEGG" id="tfr:BR63_11445"/>
<dbReference type="InterPro" id="IPR010119">
    <property type="entry name" value="Gluconeogen_factor"/>
</dbReference>
<dbReference type="InterPro" id="IPR038136">
    <property type="entry name" value="CofD-like_dom_sf"/>
</dbReference>
<feature type="transmembrane region" description="Helical" evidence="3">
    <location>
        <begin position="56"/>
        <end position="79"/>
    </location>
</feature>
<dbReference type="Pfam" id="PF01933">
    <property type="entry name" value="CofD"/>
    <property type="match status" value="1"/>
</dbReference>
<dbReference type="Gene3D" id="3.40.50.10680">
    <property type="entry name" value="CofD-like domains"/>
    <property type="match status" value="1"/>
</dbReference>
<evidence type="ECO:0000256" key="2">
    <source>
        <dbReference type="HAMAP-Rule" id="MF_00973"/>
    </source>
</evidence>
<evidence type="ECO:0000256" key="1">
    <source>
        <dbReference type="ARBA" id="ARBA00022490"/>
    </source>
</evidence>
<dbReference type="PANTHER" id="PTHR30135:SF3">
    <property type="entry name" value="GLUCONEOGENESIS FACTOR-RELATED"/>
    <property type="match status" value="1"/>
</dbReference>
<proteinExistence type="inferred from homology"/>